<reference evidence="1" key="1">
    <citation type="submission" date="2020-05" db="EMBL/GenBank/DDBJ databases">
        <authorList>
            <person name="Chiriac C."/>
            <person name="Salcher M."/>
            <person name="Ghai R."/>
            <person name="Kavagutti S V."/>
        </authorList>
    </citation>
    <scope>NUCLEOTIDE SEQUENCE</scope>
</reference>
<protein>
    <submittedName>
        <fullName evidence="1">Uncharacterized protein</fullName>
    </submittedName>
</protein>
<accession>A0A6J5Q8I5</accession>
<sequence>MKVEQIIDYASPCMSAEKSLKEVHSQMLDGNFDRATAAALNAAGHIQWMLFTIHKMKEEHDSHSPEQYTYAFP</sequence>
<name>A0A6J5Q8I5_9CAUD</name>
<proteinExistence type="predicted"/>
<dbReference type="EMBL" id="LR796986">
    <property type="protein sequence ID" value="CAB4180589.1"/>
    <property type="molecule type" value="Genomic_DNA"/>
</dbReference>
<gene>
    <name evidence="1" type="ORF">UFOVP1049_60</name>
</gene>
<organism evidence="1">
    <name type="scientific">uncultured Caudovirales phage</name>
    <dbReference type="NCBI Taxonomy" id="2100421"/>
    <lineage>
        <taxon>Viruses</taxon>
        <taxon>Duplodnaviria</taxon>
        <taxon>Heunggongvirae</taxon>
        <taxon>Uroviricota</taxon>
        <taxon>Caudoviricetes</taxon>
        <taxon>Peduoviridae</taxon>
        <taxon>Maltschvirus</taxon>
        <taxon>Maltschvirus maltsch</taxon>
    </lineage>
</organism>
<evidence type="ECO:0000313" key="1">
    <source>
        <dbReference type="EMBL" id="CAB4180589.1"/>
    </source>
</evidence>